<dbReference type="CDD" id="cd14017">
    <property type="entry name" value="STKc_TTBK"/>
    <property type="match status" value="1"/>
</dbReference>
<keyword evidence="5 7" id="KW-0067">ATP-binding</keyword>
<evidence type="ECO:0000259" key="9">
    <source>
        <dbReference type="PROSITE" id="PS50011"/>
    </source>
</evidence>
<evidence type="ECO:0000256" key="6">
    <source>
        <dbReference type="ARBA" id="ARBA00061588"/>
    </source>
</evidence>
<dbReference type="SUPFAM" id="SSF56112">
    <property type="entry name" value="Protein kinase-like (PK-like)"/>
    <property type="match status" value="1"/>
</dbReference>
<feature type="region of interest" description="Disordered" evidence="8">
    <location>
        <begin position="1179"/>
        <end position="1328"/>
    </location>
</feature>
<dbReference type="PROSITE" id="PS50011">
    <property type="entry name" value="PROTEIN_KINASE_DOM"/>
    <property type="match status" value="1"/>
</dbReference>
<name>A0A8J2R7W5_9CRUS</name>
<keyword evidence="11" id="KW-1185">Reference proteome</keyword>
<dbReference type="InterPro" id="IPR011009">
    <property type="entry name" value="Kinase-like_dom_sf"/>
</dbReference>
<feature type="compositionally biased region" description="Polar residues" evidence="8">
    <location>
        <begin position="1500"/>
        <end position="1518"/>
    </location>
</feature>
<evidence type="ECO:0000256" key="2">
    <source>
        <dbReference type="ARBA" id="ARBA00022679"/>
    </source>
</evidence>
<feature type="compositionally biased region" description="Basic and acidic residues" evidence="8">
    <location>
        <begin position="783"/>
        <end position="798"/>
    </location>
</feature>
<evidence type="ECO:0000313" key="10">
    <source>
        <dbReference type="EMBL" id="CAH0098653.1"/>
    </source>
</evidence>
<accession>A0A8J2R7W5</accession>
<feature type="compositionally biased region" description="Basic and acidic residues" evidence="8">
    <location>
        <begin position="1417"/>
        <end position="1439"/>
    </location>
</feature>
<feature type="compositionally biased region" description="Basic and acidic residues" evidence="8">
    <location>
        <begin position="1252"/>
        <end position="1264"/>
    </location>
</feature>
<dbReference type="InterPro" id="IPR050235">
    <property type="entry name" value="CK1_Ser-Thr_kinase"/>
</dbReference>
<gene>
    <name evidence="10" type="ORF">DGAL_LOCUS739</name>
</gene>
<feature type="compositionally biased region" description="Low complexity" evidence="8">
    <location>
        <begin position="1522"/>
        <end position="1534"/>
    </location>
</feature>
<comment type="caution">
    <text evidence="10">The sequence shown here is derived from an EMBL/GenBank/DDBJ whole genome shotgun (WGS) entry which is preliminary data.</text>
</comment>
<evidence type="ECO:0000256" key="3">
    <source>
        <dbReference type="ARBA" id="ARBA00022741"/>
    </source>
</evidence>
<evidence type="ECO:0000256" key="5">
    <source>
        <dbReference type="ARBA" id="ARBA00022840"/>
    </source>
</evidence>
<feature type="domain" description="Protein kinase" evidence="9">
    <location>
        <begin position="225"/>
        <end position="488"/>
    </location>
</feature>
<evidence type="ECO:0000256" key="7">
    <source>
        <dbReference type="PROSITE-ProRule" id="PRU10141"/>
    </source>
</evidence>
<comment type="similarity">
    <text evidence="6">Belongs to the protein kinase superfamily. CK1 Ser/Thr protein kinase family.</text>
</comment>
<feature type="compositionally biased region" description="Basic and acidic residues" evidence="8">
    <location>
        <begin position="1202"/>
        <end position="1211"/>
    </location>
</feature>
<feature type="region of interest" description="Disordered" evidence="8">
    <location>
        <begin position="733"/>
        <end position="753"/>
    </location>
</feature>
<feature type="region of interest" description="Disordered" evidence="8">
    <location>
        <begin position="769"/>
        <end position="799"/>
    </location>
</feature>
<feature type="region of interest" description="Disordered" evidence="8">
    <location>
        <begin position="138"/>
        <end position="183"/>
    </location>
</feature>
<reference evidence="10" key="1">
    <citation type="submission" date="2021-11" db="EMBL/GenBank/DDBJ databases">
        <authorList>
            <person name="Schell T."/>
        </authorList>
    </citation>
    <scope>NUCLEOTIDE SEQUENCE</scope>
    <source>
        <strain evidence="10">M5</strain>
    </source>
</reference>
<dbReference type="PROSITE" id="PS00107">
    <property type="entry name" value="PROTEIN_KINASE_ATP"/>
    <property type="match status" value="1"/>
</dbReference>
<dbReference type="GO" id="GO:0005524">
    <property type="term" value="F:ATP binding"/>
    <property type="evidence" value="ECO:0007669"/>
    <property type="project" value="UniProtKB-UniRule"/>
</dbReference>
<feature type="compositionally biased region" description="Polar residues" evidence="8">
    <location>
        <begin position="527"/>
        <end position="541"/>
    </location>
</feature>
<dbReference type="GO" id="GO:0004674">
    <property type="term" value="F:protein serine/threonine kinase activity"/>
    <property type="evidence" value="ECO:0007669"/>
    <property type="project" value="UniProtKB-KW"/>
</dbReference>
<dbReference type="InterPro" id="IPR017441">
    <property type="entry name" value="Protein_kinase_ATP_BS"/>
</dbReference>
<feature type="region of interest" description="Disordered" evidence="8">
    <location>
        <begin position="510"/>
        <end position="541"/>
    </location>
</feature>
<feature type="region of interest" description="Disordered" evidence="8">
    <location>
        <begin position="1343"/>
        <end position="1377"/>
    </location>
</feature>
<feature type="compositionally biased region" description="Low complexity" evidence="8">
    <location>
        <begin position="510"/>
        <end position="526"/>
    </location>
</feature>
<evidence type="ECO:0000256" key="4">
    <source>
        <dbReference type="ARBA" id="ARBA00022777"/>
    </source>
</evidence>
<dbReference type="FunFam" id="1.10.510.10:FF:000481">
    <property type="entry name" value="Asator, isoform D"/>
    <property type="match status" value="1"/>
</dbReference>
<feature type="region of interest" description="Disordered" evidence="8">
    <location>
        <begin position="1393"/>
        <end position="1553"/>
    </location>
</feature>
<dbReference type="Proteomes" id="UP000789390">
    <property type="component" value="Unassembled WGS sequence"/>
</dbReference>
<keyword evidence="4" id="KW-0418">Kinase</keyword>
<feature type="compositionally biased region" description="Polar residues" evidence="8">
    <location>
        <begin position="607"/>
        <end position="617"/>
    </location>
</feature>
<dbReference type="Pfam" id="PF00069">
    <property type="entry name" value="Pkinase"/>
    <property type="match status" value="1"/>
</dbReference>
<evidence type="ECO:0000313" key="11">
    <source>
        <dbReference type="Proteomes" id="UP000789390"/>
    </source>
</evidence>
<dbReference type="OrthoDB" id="5979581at2759"/>
<feature type="region of interest" description="Disordered" evidence="8">
    <location>
        <begin position="572"/>
        <end position="642"/>
    </location>
</feature>
<feature type="compositionally biased region" description="Gly residues" evidence="8">
    <location>
        <begin position="738"/>
        <end position="748"/>
    </location>
</feature>
<keyword evidence="3 7" id="KW-0547">Nucleotide-binding</keyword>
<dbReference type="PANTHER" id="PTHR11909">
    <property type="entry name" value="CASEIN KINASE-RELATED"/>
    <property type="match status" value="1"/>
</dbReference>
<feature type="compositionally biased region" description="Acidic residues" evidence="8">
    <location>
        <begin position="1265"/>
        <end position="1289"/>
    </location>
</feature>
<dbReference type="GO" id="GO:0015630">
    <property type="term" value="C:microtubule cytoskeleton"/>
    <property type="evidence" value="ECO:0007669"/>
    <property type="project" value="UniProtKB-ARBA"/>
</dbReference>
<dbReference type="InterPro" id="IPR000719">
    <property type="entry name" value="Prot_kinase_dom"/>
</dbReference>
<evidence type="ECO:0000256" key="8">
    <source>
        <dbReference type="SAM" id="MobiDB-lite"/>
    </source>
</evidence>
<feature type="compositionally biased region" description="Polar residues" evidence="8">
    <location>
        <begin position="1212"/>
        <end position="1227"/>
    </location>
</feature>
<proteinExistence type="inferred from homology"/>
<dbReference type="SMART" id="SM00220">
    <property type="entry name" value="S_TKc"/>
    <property type="match status" value="1"/>
</dbReference>
<dbReference type="EMBL" id="CAKKLH010000004">
    <property type="protein sequence ID" value="CAH0098653.1"/>
    <property type="molecule type" value="Genomic_DNA"/>
</dbReference>
<dbReference type="FunFam" id="3.30.200.20:FF:000358">
    <property type="entry name" value="Tau tubulin kinase 2b"/>
    <property type="match status" value="1"/>
</dbReference>
<keyword evidence="1" id="KW-0723">Serine/threonine-protein kinase</keyword>
<organism evidence="10 11">
    <name type="scientific">Daphnia galeata</name>
    <dbReference type="NCBI Taxonomy" id="27404"/>
    <lineage>
        <taxon>Eukaryota</taxon>
        <taxon>Metazoa</taxon>
        <taxon>Ecdysozoa</taxon>
        <taxon>Arthropoda</taxon>
        <taxon>Crustacea</taxon>
        <taxon>Branchiopoda</taxon>
        <taxon>Diplostraca</taxon>
        <taxon>Cladocera</taxon>
        <taxon>Anomopoda</taxon>
        <taxon>Daphniidae</taxon>
        <taxon>Daphnia</taxon>
    </lineage>
</organism>
<protein>
    <recommendedName>
        <fullName evidence="9">Protein kinase domain-containing protein</fullName>
    </recommendedName>
</protein>
<feature type="binding site" evidence="7">
    <location>
        <position position="254"/>
    </location>
    <ligand>
        <name>ATP</name>
        <dbReference type="ChEBI" id="CHEBI:30616"/>
    </ligand>
</feature>
<sequence>MRWEIMQWLTELWINQNQVGDGCSCSCSARKTKGYRVIPGFNQSQKASESESVRKVEHWAESGRDSICLRRSAEPSPCLDVAALAVDEATVSSVRSVAVSATGLGGIKISAFSLLVNGFSQSSSSGCVRAGRHPTVAATTNSAVRLHSSNSSSSSSSDDDADHSSDERNSQKSQSAASLVETRKPKRPNLLQLPCVARPAKQTNGHITMATEDLLQPGHVVKERWKVVRKIGGGGFGEIYEGVDLVTRELVALKLESAKQPKQVLKMEVAVLKRLQGKEHVCRFIGCGRNDRFNYVVMQLQGRNLAELRRAQPRGAFSLSTSLRLGLQILKAIESIHEVGFLHRDIKPSNFAMGRVQHTGRRVFMLDFGLARQYTTASGDVRPARSAAGFRGTVRYASINAHKNKEMGRHDDLWSLFYMLVEFVNGQLPWRKIKDKEQVGLMKERYDHRLLLKHLPSDFRSFLEHIQSLQYVDKPDYLMLAGVLERCMKRRGVRDCDPYDWEKLAEAPQSVTTSSSSAAVPSKPQQRIITNPGTTNVTTENLGEDPLAASIGLNNQENMHPGDAVVTTSAAAQPVVDRRTPLQTAQAVSTEKEGANGDGSKSPVAVNGQSAQINAQDKSPKKRKLEGGADVVVPPPISQDRQARRALVAEVATPDSLVDTDSREAAARQESGVGLVETDNGFAPLAVSASMPAVLVNARSPRNFGPSHSVPQSPSTPADVEVNDAQASSTVARMSGGVSPGITGGVSPGGVADKGVRGRTNLRRFHSMHAHNHSPGSSRTVRVSKEMKERDRERDRDTSYTQCAVMDDDNVSALQQMTRAGGGLTLASQWKSQFDDSEETDDELQGEHLQSPEHLPALARLGVAMLQQQMFGYGSSPTSPIMLRAISPNNPGEQALTMESASQYFNERSPNNNQNNNNQSGQTALCVATLPRRSKRPPERITSDESQLVKGSTLDGLDVEGADSMQAILNREGLPRTWSNPQLSSHIRPGLEPPRLQQAAFDDCVYAVDVMRNVAVKQGATASKSTTKEIEPLADEVERKFSLPARMLCQTSAALLQLKSDCQNDSSQSAAVAGRLEIRMVEPSASRSHVDQATDQPCNVPALYVATAPSIETSADKSAASTSTHQSAVTPALVPAPVVEEATVFYDAQPNGDEDTFRTALLGATVNAGTSKTFVLGQAGGLAEPETERLEVKSITQDDDNESLHSPEKTSRLSSARGSKSPQQQRRIGTVVPPVPPHLETPTLVGLGPYRDGIREDSRRRGQDVEGETEEDEEEEEDEDEEEEEEEENVEIRNKNDGEEGDADDEEGNKRTQQDYQVLSEQLDEERRKISVINLNDLSAAFQASSRMRTPRHSPPPAEIPSQHHLQQRRYSQEERSHAVRLVSGYLSQMTSAAAQTGGEEEEASGGDATALASKGLRYDRDDETSSGRRKRQGVEKYVSDNSQLNLQFERRRSHRPQSSDMTGLTVVHHSPTMRHRSSVATAPDTAYSSHPSYLDTRSRPSPQSSVGSLTALNSSYEISRVRSSPSLVPSTSRFPFHYTPHPPTGNPPTLRELDARLRRYRPVSFRDGTSYSRR</sequence>
<evidence type="ECO:0000256" key="1">
    <source>
        <dbReference type="ARBA" id="ARBA00022527"/>
    </source>
</evidence>
<dbReference type="InterPro" id="IPR047916">
    <property type="entry name" value="TTBK_Asator-like_STKc"/>
</dbReference>
<dbReference type="Gene3D" id="1.10.510.10">
    <property type="entry name" value="Transferase(Phosphotransferase) domain 1"/>
    <property type="match status" value="1"/>
</dbReference>
<keyword evidence="2" id="KW-0808">Transferase</keyword>